<dbReference type="AlphaFoldDB" id="A0AB74U700"/>
<proteinExistence type="predicted"/>
<accession>A0AB74U700</accession>
<gene>
    <name evidence="1" type="ORF">ABV408_19240</name>
</gene>
<evidence type="ECO:0000313" key="1">
    <source>
        <dbReference type="EMBL" id="XCJ79554.1"/>
    </source>
</evidence>
<protein>
    <submittedName>
        <fullName evidence="1">Uncharacterized protein</fullName>
    </submittedName>
</protein>
<organism evidence="1">
    <name type="scientific">Salinicola endophyticus</name>
    <dbReference type="NCBI Taxonomy" id="1949083"/>
    <lineage>
        <taxon>Bacteria</taxon>
        <taxon>Pseudomonadati</taxon>
        <taxon>Pseudomonadota</taxon>
        <taxon>Gammaproteobacteria</taxon>
        <taxon>Oceanospirillales</taxon>
        <taxon>Halomonadaceae</taxon>
        <taxon>Salinicola</taxon>
    </lineage>
</organism>
<dbReference type="EMBL" id="CP159578">
    <property type="protein sequence ID" value="XCJ79554.1"/>
    <property type="molecule type" value="Genomic_DNA"/>
</dbReference>
<dbReference type="RefSeq" id="WP_353980478.1">
    <property type="nucleotide sequence ID" value="NZ_CP159578.1"/>
</dbReference>
<name>A0AB74U700_9GAMM</name>
<reference evidence="1" key="1">
    <citation type="submission" date="2024-06" db="EMBL/GenBank/DDBJ databases">
        <title>Complete genome of Salinicola endophyticus HNIBRBA4755.</title>
        <authorList>
            <person name="Shin S.Y."/>
            <person name="Kang H."/>
            <person name="Song J."/>
        </authorList>
    </citation>
    <scope>NUCLEOTIDE SEQUENCE</scope>
    <source>
        <strain evidence="1">HNIBRBA4755</strain>
    </source>
</reference>
<sequence>MSLEETLFIGSPKISVELPLDRILEHYAIIRDAIATTEHIVPEDLPDLLVNQSFIYAFNFYKAISFLLPQFYHEAAAAVVRQLWEVSLNLHGVGIDAEKRSRDFCNYTVMECRKLLSKADASHQIDDFDKATKRFQERFRYQDKRGCNRSYGNFAVARIHDRATELGEP</sequence>